<evidence type="ECO:0000313" key="2">
    <source>
        <dbReference type="Proteomes" id="UP000058446"/>
    </source>
</evidence>
<reference evidence="1 2" key="1">
    <citation type="submission" date="2013-10" db="EMBL/GenBank/DDBJ databases">
        <title>Complete genome sequence of Corynebacterium lactis DSM 45799(T), isolated from raw cow milk.</title>
        <authorList>
            <person name="Ruckert C."/>
            <person name="Albersmeier A."/>
            <person name="Lipski A."/>
            <person name="Kalinowski J."/>
        </authorList>
    </citation>
    <scope>NUCLEOTIDE SEQUENCE [LARGE SCALE GENOMIC DNA]</scope>
    <source>
        <strain evidence="1 2">RW2-5</strain>
    </source>
</reference>
<protein>
    <submittedName>
        <fullName evidence="1">Uncharacterized protein</fullName>
    </submittedName>
</protein>
<dbReference type="PATRIC" id="fig|1408189.4.peg.1482"/>
<dbReference type="KEGG" id="clw:CLAC_07400"/>
<accession>A0A0K2H3F0</accession>
<dbReference type="AlphaFoldDB" id="A0A0K2H3F0"/>
<dbReference type="OrthoDB" id="4428788at2"/>
<proteinExistence type="predicted"/>
<dbReference type="RefSeq" id="WP_053412338.1">
    <property type="nucleotide sequence ID" value="NZ_CP006841.1"/>
</dbReference>
<organism evidence="1 2">
    <name type="scientific">Corynebacterium lactis RW2-5</name>
    <dbReference type="NCBI Taxonomy" id="1408189"/>
    <lineage>
        <taxon>Bacteria</taxon>
        <taxon>Bacillati</taxon>
        <taxon>Actinomycetota</taxon>
        <taxon>Actinomycetes</taxon>
        <taxon>Mycobacteriales</taxon>
        <taxon>Corynebacteriaceae</taxon>
        <taxon>Corynebacterium</taxon>
    </lineage>
</organism>
<dbReference type="EMBL" id="CP006841">
    <property type="protein sequence ID" value="ALA68564.1"/>
    <property type="molecule type" value="Genomic_DNA"/>
</dbReference>
<evidence type="ECO:0000313" key="1">
    <source>
        <dbReference type="EMBL" id="ALA68564.1"/>
    </source>
</evidence>
<name>A0A0K2H3F0_9CORY</name>
<gene>
    <name evidence="1" type="ORF">CLAC_07400</name>
</gene>
<dbReference type="Proteomes" id="UP000058446">
    <property type="component" value="Chromosome"/>
</dbReference>
<keyword evidence="2" id="KW-1185">Reference proteome</keyword>
<sequence>MTLQVKKTGSSLLPWVVEDDTGGIAWCGSWEDAVSTANEYAREVEVQLVRPDKLFVEHCYSWDVGRYGRDIAQFGDVEASRSMAACGGPRVRLGDIEFASVDEARRTAAQLLSACAWAQRPAVTGKVS</sequence>